<dbReference type="EMBL" id="JAEHOE010000017">
    <property type="protein sequence ID" value="KAG2496690.1"/>
    <property type="molecule type" value="Genomic_DNA"/>
</dbReference>
<dbReference type="Gene3D" id="3.50.4.10">
    <property type="entry name" value="Hepatocyte Growth Factor"/>
    <property type="match status" value="2"/>
</dbReference>
<dbReference type="Pfam" id="PF14295">
    <property type="entry name" value="PAN_4"/>
    <property type="match status" value="4"/>
</dbReference>
<dbReference type="InterPro" id="IPR008752">
    <property type="entry name" value="Peptidase_M11"/>
</dbReference>
<evidence type="ECO:0000313" key="4">
    <source>
        <dbReference type="Proteomes" id="UP000612055"/>
    </source>
</evidence>
<dbReference type="AlphaFoldDB" id="A0A836C1F2"/>
<feature type="compositionally biased region" description="Pro residues" evidence="1">
    <location>
        <begin position="329"/>
        <end position="348"/>
    </location>
</feature>
<sequence length="663" mass="71598">MLGVYKPGTWMQELLHNFGMHHSFRGGSEYMDFSTFMGSAYSACPTAPELLRLGNLYLSLRVRRGGDSALDAEYVYRLSVHEALAAVDNALPNPQEDPRFDLVNLMDQGESLDLPSYGLRIQARELVGGGQRMVVDICRYRFNASLECRMPPIPTVCPIVDGYLAQRDLDSLELGPNNLGVERADRPDALASFCDNEPRGCAGFSWDARLQVGYWKGAVQPLRSAVGSCLYTRVVPAPPPAPTPPPAAVCPTVNGYRAFEHVARTGDDLALQGATVFIDLAALASACRASPACGSFGWDPRARQGTGHANTTATATATGKCHYVKEYLPPRPPRPPAQPPLPPRPRPPSSRCVGVAGYAVFPDTDHDGDDIGIKASVAEAATACNADSRCKGFNSGGRYKTEVSPIIEYQGSCLYVKVLNLSTACPRPSDWCTSYGASLASADCDGDKLEDWICTDPAGNRGTVRSSDSCLSRWPNADPGLCPAGQLDRLPGSDLACVEGYDVRGNDIVTWSSVSSRVACRELCRRDRRCQFFVIRTDGRCVLRNYYLAGAAGTNGPSSVVEASCLSGSTNYGSFECVPGWDVNGDHAAAPFYVSHVYDCRTRCRDDEYCLFFLYLPATTAGSTGGTCALKYNAFRGQYGTTQPNAAIQWACFYVRFAEAGGQ</sequence>
<dbReference type="Proteomes" id="UP000612055">
    <property type="component" value="Unassembled WGS sequence"/>
</dbReference>
<dbReference type="PROSITE" id="PS50948">
    <property type="entry name" value="PAN"/>
    <property type="match status" value="1"/>
</dbReference>
<feature type="region of interest" description="Disordered" evidence="1">
    <location>
        <begin position="325"/>
        <end position="349"/>
    </location>
</feature>
<organism evidence="3 4">
    <name type="scientific">Edaphochlamys debaryana</name>
    <dbReference type="NCBI Taxonomy" id="47281"/>
    <lineage>
        <taxon>Eukaryota</taxon>
        <taxon>Viridiplantae</taxon>
        <taxon>Chlorophyta</taxon>
        <taxon>core chlorophytes</taxon>
        <taxon>Chlorophyceae</taxon>
        <taxon>CS clade</taxon>
        <taxon>Chlamydomonadales</taxon>
        <taxon>Chlamydomonadales incertae sedis</taxon>
        <taxon>Edaphochlamys</taxon>
    </lineage>
</organism>
<gene>
    <name evidence="3" type="ORF">HYH03_005108</name>
</gene>
<reference evidence="3" key="1">
    <citation type="journal article" date="2020" name="bioRxiv">
        <title>Comparative genomics of Chlamydomonas.</title>
        <authorList>
            <person name="Craig R.J."/>
            <person name="Hasan A.R."/>
            <person name="Ness R.W."/>
            <person name="Keightley P.D."/>
        </authorList>
    </citation>
    <scope>NUCLEOTIDE SEQUENCE</scope>
    <source>
        <strain evidence="3">CCAP 11/70</strain>
    </source>
</reference>
<proteinExistence type="predicted"/>
<evidence type="ECO:0000256" key="1">
    <source>
        <dbReference type="SAM" id="MobiDB-lite"/>
    </source>
</evidence>
<name>A0A836C1F2_9CHLO</name>
<evidence type="ECO:0000313" key="3">
    <source>
        <dbReference type="EMBL" id="KAG2496690.1"/>
    </source>
</evidence>
<dbReference type="Pfam" id="PF05548">
    <property type="entry name" value="Peptidase_M11"/>
    <property type="match status" value="2"/>
</dbReference>
<feature type="domain" description="Apple" evidence="2">
    <location>
        <begin position="497"/>
        <end position="565"/>
    </location>
</feature>
<evidence type="ECO:0000259" key="2">
    <source>
        <dbReference type="PROSITE" id="PS50948"/>
    </source>
</evidence>
<dbReference type="InterPro" id="IPR003609">
    <property type="entry name" value="Pan_app"/>
</dbReference>
<keyword evidence="4" id="KW-1185">Reference proteome</keyword>
<protein>
    <recommendedName>
        <fullName evidence="2">Apple domain-containing protein</fullName>
    </recommendedName>
</protein>
<dbReference type="SUPFAM" id="SSF57414">
    <property type="entry name" value="Hairpin loop containing domain-like"/>
    <property type="match status" value="1"/>
</dbReference>
<accession>A0A836C1F2</accession>
<comment type="caution">
    <text evidence="3">The sequence shown here is derived from an EMBL/GenBank/DDBJ whole genome shotgun (WGS) entry which is preliminary data.</text>
</comment>